<proteinExistence type="predicted"/>
<sequence length="118" mass="14067">MTSCDRSQAIDMSGNFENGERVIVEINAANRLDTTFQFDYVQNRNFFWNSMYDLQDDNALRCQYFTKFSKMDTTIHFNNKNAVVWMTITPKKFDKIDIRNERKLSILTQKQLDSLPRY</sequence>
<gene>
    <name evidence="1" type="ORF">J2I48_18040</name>
</gene>
<organism evidence="1 2">
    <name type="scientific">Fibrella aquatilis</name>
    <dbReference type="NCBI Taxonomy" id="2817059"/>
    <lineage>
        <taxon>Bacteria</taxon>
        <taxon>Pseudomonadati</taxon>
        <taxon>Bacteroidota</taxon>
        <taxon>Cytophagia</taxon>
        <taxon>Cytophagales</taxon>
        <taxon>Spirosomataceae</taxon>
        <taxon>Fibrella</taxon>
    </lineage>
</organism>
<dbReference type="Proteomes" id="UP000664795">
    <property type="component" value="Unassembled WGS sequence"/>
</dbReference>
<dbReference type="AlphaFoldDB" id="A0A939G8G7"/>
<reference evidence="1 2" key="1">
    <citation type="submission" date="2021-03" db="EMBL/GenBank/DDBJ databases">
        <title>Fibrella sp. HMF5036 genome sequencing and assembly.</title>
        <authorList>
            <person name="Kang H."/>
            <person name="Kim H."/>
            <person name="Bae S."/>
            <person name="Joh K."/>
        </authorList>
    </citation>
    <scope>NUCLEOTIDE SEQUENCE [LARGE SCALE GENOMIC DNA]</scope>
    <source>
        <strain evidence="1 2">HMF5036</strain>
    </source>
</reference>
<protein>
    <submittedName>
        <fullName evidence="1">Uncharacterized protein</fullName>
    </submittedName>
</protein>
<dbReference type="RefSeq" id="WP_207336875.1">
    <property type="nucleotide sequence ID" value="NZ_JAFMYU010000015.1"/>
</dbReference>
<evidence type="ECO:0000313" key="2">
    <source>
        <dbReference type="Proteomes" id="UP000664795"/>
    </source>
</evidence>
<accession>A0A939G8G7</accession>
<dbReference type="EMBL" id="JAFMYU010000015">
    <property type="protein sequence ID" value="MBO0932915.1"/>
    <property type="molecule type" value="Genomic_DNA"/>
</dbReference>
<name>A0A939G8G7_9BACT</name>
<comment type="caution">
    <text evidence="1">The sequence shown here is derived from an EMBL/GenBank/DDBJ whole genome shotgun (WGS) entry which is preliminary data.</text>
</comment>
<keyword evidence="2" id="KW-1185">Reference proteome</keyword>
<evidence type="ECO:0000313" key="1">
    <source>
        <dbReference type="EMBL" id="MBO0932915.1"/>
    </source>
</evidence>